<comment type="caution">
    <text evidence="3">The sequence shown here is derived from an EMBL/GenBank/DDBJ whole genome shotgun (WGS) entry which is preliminary data.</text>
</comment>
<protein>
    <submittedName>
        <fullName evidence="3">Response regulator</fullName>
    </submittedName>
</protein>
<dbReference type="AlphaFoldDB" id="A0ABD5SUH2"/>
<dbReference type="PANTHER" id="PTHR44520:SF2">
    <property type="entry name" value="RESPONSE REGULATOR RCP1"/>
    <property type="match status" value="1"/>
</dbReference>
<dbReference type="Pfam" id="PF00072">
    <property type="entry name" value="Response_reg"/>
    <property type="match status" value="1"/>
</dbReference>
<dbReference type="SUPFAM" id="SSF52172">
    <property type="entry name" value="CheY-like"/>
    <property type="match status" value="1"/>
</dbReference>
<dbReference type="CDD" id="cd17557">
    <property type="entry name" value="REC_Rcp-like"/>
    <property type="match status" value="1"/>
</dbReference>
<dbReference type="RefSeq" id="WP_273741395.1">
    <property type="nucleotide sequence ID" value="NZ_JAQIVI010000599.1"/>
</dbReference>
<name>A0ABD5SUH2_9EURY</name>
<keyword evidence="4" id="KW-1185">Reference proteome</keyword>
<organism evidence="3 4">
    <name type="scientific">Natrinema soli</name>
    <dbReference type="NCBI Taxonomy" id="1930624"/>
    <lineage>
        <taxon>Archaea</taxon>
        <taxon>Methanobacteriati</taxon>
        <taxon>Methanobacteriota</taxon>
        <taxon>Stenosarchaea group</taxon>
        <taxon>Halobacteria</taxon>
        <taxon>Halobacteriales</taxon>
        <taxon>Natrialbaceae</taxon>
        <taxon>Natrinema</taxon>
    </lineage>
</organism>
<reference evidence="3 4" key="1">
    <citation type="journal article" date="2019" name="Int. J. Syst. Evol. Microbiol.">
        <title>The Global Catalogue of Microorganisms (GCM) 10K type strain sequencing project: providing services to taxonomists for standard genome sequencing and annotation.</title>
        <authorList>
            <consortium name="The Broad Institute Genomics Platform"/>
            <consortium name="The Broad Institute Genome Sequencing Center for Infectious Disease"/>
            <person name="Wu L."/>
            <person name="Ma J."/>
        </authorList>
    </citation>
    <scope>NUCLEOTIDE SEQUENCE [LARGE SCALE GENOMIC DNA]</scope>
    <source>
        <strain evidence="3 4">LMG 29247</strain>
    </source>
</reference>
<dbReference type="InterPro" id="IPR011006">
    <property type="entry name" value="CheY-like_superfamily"/>
</dbReference>
<accession>A0ABD5SUH2</accession>
<feature type="domain" description="Response regulatory" evidence="2">
    <location>
        <begin position="11"/>
        <end position="136"/>
    </location>
</feature>
<evidence type="ECO:0000259" key="2">
    <source>
        <dbReference type="PROSITE" id="PS50110"/>
    </source>
</evidence>
<keyword evidence="1" id="KW-0597">Phosphoprotein</keyword>
<feature type="modified residue" description="4-aspartylphosphate" evidence="1">
    <location>
        <position position="69"/>
    </location>
</feature>
<dbReference type="PROSITE" id="PS50110">
    <property type="entry name" value="RESPONSE_REGULATORY"/>
    <property type="match status" value="1"/>
</dbReference>
<evidence type="ECO:0000313" key="3">
    <source>
        <dbReference type="EMBL" id="MFC6768647.1"/>
    </source>
</evidence>
<sequence>MTSHTPNEPVDILLVEDNPGDVRLTREAFETTDSDIEFHTVTDGKEATTYFDVCETDTASTDPDLVLLDLNLPRVDGLTVLETLENELDYPPPPILVLSSSEAEADIAESYDRAANAYLTKPEGPGEFDTLAQAIEDFWIDSARHPPVPS</sequence>
<dbReference type="Gene3D" id="3.40.50.2300">
    <property type="match status" value="1"/>
</dbReference>
<dbReference type="SMART" id="SM00448">
    <property type="entry name" value="REC"/>
    <property type="match status" value="1"/>
</dbReference>
<evidence type="ECO:0000256" key="1">
    <source>
        <dbReference type="PROSITE-ProRule" id="PRU00169"/>
    </source>
</evidence>
<dbReference type="EMBL" id="JBHSWV010000599">
    <property type="protein sequence ID" value="MFC6768647.1"/>
    <property type="molecule type" value="Genomic_DNA"/>
</dbReference>
<dbReference type="InterPro" id="IPR052893">
    <property type="entry name" value="TCS_response_regulator"/>
</dbReference>
<dbReference type="InterPro" id="IPR001789">
    <property type="entry name" value="Sig_transdc_resp-reg_receiver"/>
</dbReference>
<evidence type="ECO:0000313" key="4">
    <source>
        <dbReference type="Proteomes" id="UP001596383"/>
    </source>
</evidence>
<gene>
    <name evidence="3" type="ORF">ACFQE6_27645</name>
</gene>
<dbReference type="Proteomes" id="UP001596383">
    <property type="component" value="Unassembled WGS sequence"/>
</dbReference>
<dbReference type="PANTHER" id="PTHR44520">
    <property type="entry name" value="RESPONSE REGULATOR RCP1-RELATED"/>
    <property type="match status" value="1"/>
</dbReference>
<proteinExistence type="predicted"/>